<evidence type="ECO:0008006" key="3">
    <source>
        <dbReference type="Google" id="ProtNLM"/>
    </source>
</evidence>
<dbReference type="Pfam" id="PF14559">
    <property type="entry name" value="TPR_19"/>
    <property type="match status" value="1"/>
</dbReference>
<dbReference type="Gene3D" id="1.25.40.10">
    <property type="entry name" value="Tetratricopeptide repeat domain"/>
    <property type="match status" value="2"/>
</dbReference>
<dbReference type="HOGENOM" id="CLU_106613_0_0_9"/>
<proteinExistence type="predicted"/>
<evidence type="ECO:0000313" key="1">
    <source>
        <dbReference type="EMBL" id="KJY58235.1"/>
    </source>
</evidence>
<evidence type="ECO:0000313" key="2">
    <source>
        <dbReference type="Proteomes" id="UP000033612"/>
    </source>
</evidence>
<keyword evidence="2" id="KW-1185">Reference proteome</keyword>
<protein>
    <recommendedName>
        <fullName evidence="3">Tetratricopeptide repeat protein</fullName>
    </recommendedName>
</protein>
<dbReference type="Proteomes" id="UP000033612">
    <property type="component" value="Unassembled WGS sequence"/>
</dbReference>
<organism evidence="1 2">
    <name type="scientific">Lactobacillus kimbladii</name>
    <dbReference type="NCBI Taxonomy" id="1218506"/>
    <lineage>
        <taxon>Bacteria</taxon>
        <taxon>Bacillati</taxon>
        <taxon>Bacillota</taxon>
        <taxon>Bacilli</taxon>
        <taxon>Lactobacillales</taxon>
        <taxon>Lactobacillaceae</taxon>
        <taxon>Lactobacillus</taxon>
    </lineage>
</organism>
<dbReference type="EMBL" id="JXLH01000014">
    <property type="protein sequence ID" value="KJY58235.1"/>
    <property type="molecule type" value="Genomic_DNA"/>
</dbReference>
<dbReference type="RefSeq" id="WP_046332030.1">
    <property type="nucleotide sequence ID" value="NZ_JBHTBO010000008.1"/>
</dbReference>
<gene>
    <name evidence="1" type="ORF">JF75_08780</name>
</gene>
<reference evidence="1 2" key="1">
    <citation type="submission" date="2015-01" db="EMBL/GenBank/DDBJ databases">
        <title>Comparative genomics of the lactic acid bacteria isolated from the honey bee gut.</title>
        <authorList>
            <person name="Ellegaard K.M."/>
            <person name="Tamarit D."/>
            <person name="Javelind E."/>
            <person name="Olofsson T."/>
            <person name="Andersson S.G."/>
            <person name="Vasquez A."/>
        </authorList>
    </citation>
    <scope>NUCLEOTIDE SEQUENCE [LARGE SCALE GENOMIC DNA]</scope>
    <source>
        <strain evidence="1 2">Hma2</strain>
    </source>
</reference>
<sequence length="215" mass="24528">MIKKRKKTAKTSAVNKKVHELITKIDEQPHNSENYLELATYLIEQGSSDQATELLEKAKKLVSHPQDLDYDLAVCYYLQGKFDTALNILNQIPNDDLVLYQKALVFYKIGQGQKALAYALTIKNVDAKVLELIGDIWLSLGKTEEAESTYKKIATEKRSAKINFMLGITILTRSRQEAEKYLAKSKKQDPKIFAQEQKKYSSLLKLVNDARKKND</sequence>
<dbReference type="PATRIC" id="fig|1218506.3.peg.937"/>
<dbReference type="AlphaFoldDB" id="A0A0F4LI13"/>
<comment type="caution">
    <text evidence="1">The sequence shown here is derived from an EMBL/GenBank/DDBJ whole genome shotgun (WGS) entry which is preliminary data.</text>
</comment>
<name>A0A0F4LI13_9LACO</name>
<dbReference type="OrthoDB" id="2305564at2"/>
<accession>A0A0F4LI13</accession>
<dbReference type="SUPFAM" id="SSF48452">
    <property type="entry name" value="TPR-like"/>
    <property type="match status" value="1"/>
</dbReference>
<dbReference type="InterPro" id="IPR011990">
    <property type="entry name" value="TPR-like_helical_dom_sf"/>
</dbReference>
<dbReference type="STRING" id="1218506.JF75_08780"/>